<name>A0A7N2N6Q9_QUELO</name>
<evidence type="ECO:0000256" key="1">
    <source>
        <dbReference type="SAM" id="MobiDB-lite"/>
    </source>
</evidence>
<dbReference type="OMA" id="LQINKCG"/>
<feature type="compositionally biased region" description="Basic and acidic residues" evidence="1">
    <location>
        <begin position="637"/>
        <end position="653"/>
    </location>
</feature>
<reference evidence="5" key="2">
    <citation type="submission" date="2021-01" db="UniProtKB">
        <authorList>
            <consortium name="EnsemblPlants"/>
        </authorList>
    </citation>
    <scope>IDENTIFICATION</scope>
</reference>
<protein>
    <recommendedName>
        <fullName evidence="7">Symplekin</fullName>
    </recommendedName>
</protein>
<evidence type="ECO:0008006" key="7">
    <source>
        <dbReference type="Google" id="ProtNLM"/>
    </source>
</evidence>
<feature type="region of interest" description="Disordered" evidence="1">
    <location>
        <begin position="1055"/>
        <end position="1086"/>
    </location>
</feature>
<evidence type="ECO:0000256" key="2">
    <source>
        <dbReference type="SAM" id="Phobius"/>
    </source>
</evidence>
<dbReference type="InterPro" id="IPR011989">
    <property type="entry name" value="ARM-like"/>
</dbReference>
<feature type="compositionally biased region" description="Polar residues" evidence="1">
    <location>
        <begin position="774"/>
        <end position="795"/>
    </location>
</feature>
<feature type="domain" description="Symplekin/Pta1 N-terminal" evidence="3">
    <location>
        <begin position="98"/>
        <end position="241"/>
    </location>
</feature>
<dbReference type="FunCoup" id="A0A7N2N6Q9">
    <property type="interactions" value="3221"/>
</dbReference>
<dbReference type="Pfam" id="PF12295">
    <property type="entry name" value="Symplekin_C"/>
    <property type="match status" value="1"/>
</dbReference>
<dbReference type="InParanoid" id="A0A7N2N6Q9"/>
<keyword evidence="2" id="KW-0812">Transmembrane</keyword>
<dbReference type="InterPro" id="IPR032460">
    <property type="entry name" value="Symplekin/Pta1_N"/>
</dbReference>
<feature type="domain" description="Symplekin C-terminal" evidence="4">
    <location>
        <begin position="1200"/>
        <end position="1378"/>
    </location>
</feature>
<feature type="compositionally biased region" description="Low complexity" evidence="1">
    <location>
        <begin position="1422"/>
        <end position="1432"/>
    </location>
</feature>
<feature type="region of interest" description="Disordered" evidence="1">
    <location>
        <begin position="1420"/>
        <end position="1439"/>
    </location>
</feature>
<reference evidence="5 6" key="1">
    <citation type="journal article" date="2016" name="G3 (Bethesda)">
        <title>First Draft Assembly and Annotation of the Genome of a California Endemic Oak Quercus lobata Nee (Fagaceae).</title>
        <authorList>
            <person name="Sork V.L."/>
            <person name="Fitz-Gibbon S.T."/>
            <person name="Puiu D."/>
            <person name="Crepeau M."/>
            <person name="Gugger P.F."/>
            <person name="Sherman R."/>
            <person name="Stevens K."/>
            <person name="Langley C.H."/>
            <person name="Pellegrini M."/>
            <person name="Salzberg S.L."/>
        </authorList>
    </citation>
    <scope>NUCLEOTIDE SEQUENCE [LARGE SCALE GENOMIC DNA]</scope>
    <source>
        <strain evidence="5 6">cv. SW786</strain>
    </source>
</reference>
<keyword evidence="2" id="KW-0472">Membrane</keyword>
<keyword evidence="2" id="KW-1133">Transmembrane helix</keyword>
<feature type="region of interest" description="Disordered" evidence="1">
    <location>
        <begin position="774"/>
        <end position="797"/>
    </location>
</feature>
<dbReference type="EMBL" id="LRBV02000012">
    <property type="status" value="NOT_ANNOTATED_CDS"/>
    <property type="molecule type" value="Genomic_DNA"/>
</dbReference>
<accession>A0A7N2N6Q9</accession>
<proteinExistence type="predicted"/>
<dbReference type="InterPro" id="IPR022075">
    <property type="entry name" value="Symplekin_C"/>
</dbReference>
<dbReference type="SUPFAM" id="SSF48371">
    <property type="entry name" value="ARM repeat"/>
    <property type="match status" value="1"/>
</dbReference>
<dbReference type="Gramene" id="QL12p040240:mrna">
    <property type="protein sequence ID" value="QL12p040240:mrna"/>
    <property type="gene ID" value="QL12p040240"/>
</dbReference>
<sequence>MAGAPPTDQALSLLAAANNHGDLAVKMSSLKQAKDILLSIEPSLAAELFPYLVELQSSPESLVRKSLLDAIEEIGLKAMEHSSVFMPVLLALLKDVEPTVARQSIVIGTKFFCSVLEELALQFHRRGKIERWLEELWMWIAKFKDAVFAIALEPGSVGTRLLALKFLETYVLLFTSDTDDFENPVTEASRQAFNISWLVGGHPVLDPVGLVSEANRTLDVLLNLLRSSNSLPGSLTITVVNWPFMNMYMFLYLCVNVGLSVFLCGYIMRSYLVQKPLTSVRSGEHADQLSYEELMALDTAALVVQIMGVTGLDNVRLHIVWVQWSTIGHLCYFVSGVSVQMCMSTLTAIARKRPLHYSTVLSALLDFDPDFETVKGYHVASVQYSLRTALLGFLRCTHPAIIESRERLLRALRAMNAGDAADQVIRQVDKMIKNTERASRDARLGKEDQLSSQLPVSGDLLKRRFMTLDNEEPVNGHEVASKRIRYGPDSQSALAVQVNDSGQDSVPVNGVSPVLDGQLTPVEQMIAMIGALLAEGERGAESLEILISKIHPDLLADIVITNMKHLPKTTPPLTRLGNLSATRQMGSLSSPTQVVSISALTSSVESPDVSAQAALSSTTATNSSLSDTPPVNTLPADSKRDPRRDPRRLDPRRVTVPAGVPSIPTAEDTGALQSEFDANIYLSKHVSLPVVNTHENPSTTLISKIKSEDKILESPLVSSTDQPTPKEDILDRAEEIDLIPEVDPSSDPAPSPVDKVDEDSVAMKFSDDVVTNGVDTPSFLESDQHSPTVSNASEDNCQDLPLLPSYVELTQEQERSLRKLAIEQIIESYKHSCGTDCSEIRMALLARLVAQIGADDDIVMMLKKHVVVEYQRQKGHELILNVLYHLHTLMILDPVENSSVAAVVYEKLLLAVAKSLLDSFPASDKSFSKLFGEVPLLPDSALKLLDELCYADVTDLRGKDVRDVERVTQGLGAVWILILGRPLNRQSCLDIALKCAVHSQDEIRARAIRLVANKLYQLSYISDSIEQFARNMLLAAVDQHVSDIELSQSGFSKQRVEGEVESQETSTSGSQVSEPGTSENDSVRSAQPLVRNTSMSLHEAQRLISLFFALCTKKPNLLQLVFNNYCQAPKSVKQAFHRHIPILIRSLGSSCSELLHIISDPPQGSENLLTLVLEILTQETTPSSDLIATVKHLYETKLKDVTILIPMLSSLSKNEVLPIFPRLVELPLEKFQTALAHILQGSAHMGPALTPVEVLVAIHHIVPEKDGLALKKITDVCSACFEQRTVFTQQVLAKALNHMVDQTPLPLLFMRTVIQAIDAFPTLVDFVMEILSKLVTRQVWRMPKLWVGFLKCVSQTQPHSFDVLLQLPPPQLESALSKYSNLRGPLTAHASQPSIRSSVPRSMLAVLGIANETHMQQPYLPSSLHSADSSSSVRGATST</sequence>
<feature type="compositionally biased region" description="Low complexity" evidence="1">
    <location>
        <begin position="611"/>
        <end position="628"/>
    </location>
</feature>
<dbReference type="PANTHER" id="PTHR47184:SF3">
    <property type="entry name" value="PHOSPHATIDYLINOSITOL 3-AND 4-KINASE FAMILY PROTEIN-RELATED"/>
    <property type="match status" value="1"/>
</dbReference>
<feature type="transmembrane region" description="Helical" evidence="2">
    <location>
        <begin position="250"/>
        <end position="268"/>
    </location>
</feature>
<evidence type="ECO:0000259" key="4">
    <source>
        <dbReference type="Pfam" id="PF12295"/>
    </source>
</evidence>
<dbReference type="EnsemblPlants" id="QL12p040240:mrna">
    <property type="protein sequence ID" value="QL12p040240:mrna"/>
    <property type="gene ID" value="QL12p040240"/>
</dbReference>
<dbReference type="Proteomes" id="UP000594261">
    <property type="component" value="Chromosome 12"/>
</dbReference>
<dbReference type="Pfam" id="PF11935">
    <property type="entry name" value="SYMPK_PTA1_N"/>
    <property type="match status" value="2"/>
</dbReference>
<dbReference type="InterPro" id="IPR016024">
    <property type="entry name" value="ARM-type_fold"/>
</dbReference>
<keyword evidence="6" id="KW-1185">Reference proteome</keyword>
<dbReference type="PANTHER" id="PTHR47184">
    <property type="entry name" value="PHOSPHATIDYLINOSITOL 3-AND 4-KINASE FAMILY PROTEIN-RELATED"/>
    <property type="match status" value="1"/>
</dbReference>
<dbReference type="Gene3D" id="1.25.10.10">
    <property type="entry name" value="Leucine-rich Repeat Variant"/>
    <property type="match status" value="2"/>
</dbReference>
<feature type="domain" description="Symplekin/Pta1 N-terminal" evidence="3">
    <location>
        <begin position="337"/>
        <end position="418"/>
    </location>
</feature>
<evidence type="ECO:0000259" key="3">
    <source>
        <dbReference type="Pfam" id="PF11935"/>
    </source>
</evidence>
<feature type="compositionally biased region" description="Polar residues" evidence="1">
    <location>
        <begin position="1063"/>
        <end position="1086"/>
    </location>
</feature>
<organism evidence="5 6">
    <name type="scientific">Quercus lobata</name>
    <name type="common">Valley oak</name>
    <dbReference type="NCBI Taxonomy" id="97700"/>
    <lineage>
        <taxon>Eukaryota</taxon>
        <taxon>Viridiplantae</taxon>
        <taxon>Streptophyta</taxon>
        <taxon>Embryophyta</taxon>
        <taxon>Tracheophyta</taxon>
        <taxon>Spermatophyta</taxon>
        <taxon>Magnoliopsida</taxon>
        <taxon>eudicotyledons</taxon>
        <taxon>Gunneridae</taxon>
        <taxon>Pentapetalae</taxon>
        <taxon>rosids</taxon>
        <taxon>fabids</taxon>
        <taxon>Fagales</taxon>
        <taxon>Fagaceae</taxon>
        <taxon>Quercus</taxon>
    </lineage>
</organism>
<evidence type="ECO:0000313" key="5">
    <source>
        <dbReference type="EnsemblPlants" id="QL12p040240:mrna"/>
    </source>
</evidence>
<feature type="region of interest" description="Disordered" evidence="1">
    <location>
        <begin position="611"/>
        <end position="667"/>
    </location>
</feature>
<evidence type="ECO:0000313" key="6">
    <source>
        <dbReference type="Proteomes" id="UP000594261"/>
    </source>
</evidence>